<dbReference type="Proteomes" id="UP001175211">
    <property type="component" value="Unassembled WGS sequence"/>
</dbReference>
<evidence type="ECO:0000256" key="1">
    <source>
        <dbReference type="SAM" id="Phobius"/>
    </source>
</evidence>
<dbReference type="EMBL" id="JAUEPS010000030">
    <property type="protein sequence ID" value="KAK0452761.1"/>
    <property type="molecule type" value="Genomic_DNA"/>
</dbReference>
<gene>
    <name evidence="3" type="ORF">EV420DRAFT_681684</name>
</gene>
<dbReference type="GeneID" id="85366618"/>
<reference evidence="3" key="1">
    <citation type="submission" date="2023-06" db="EMBL/GenBank/DDBJ databases">
        <authorList>
            <consortium name="Lawrence Berkeley National Laboratory"/>
            <person name="Ahrendt S."/>
            <person name="Sahu N."/>
            <person name="Indic B."/>
            <person name="Wong-Bajracharya J."/>
            <person name="Merenyi Z."/>
            <person name="Ke H.-M."/>
            <person name="Monk M."/>
            <person name="Kocsube S."/>
            <person name="Drula E."/>
            <person name="Lipzen A."/>
            <person name="Balint B."/>
            <person name="Henrissat B."/>
            <person name="Andreopoulos B."/>
            <person name="Martin F.M."/>
            <person name="Harder C.B."/>
            <person name="Rigling D."/>
            <person name="Ford K.L."/>
            <person name="Foster G.D."/>
            <person name="Pangilinan J."/>
            <person name="Papanicolaou A."/>
            <person name="Barry K."/>
            <person name="LaButti K."/>
            <person name="Viragh M."/>
            <person name="Koriabine M."/>
            <person name="Yan M."/>
            <person name="Riley R."/>
            <person name="Champramary S."/>
            <person name="Plett K.L."/>
            <person name="Tsai I.J."/>
            <person name="Slot J."/>
            <person name="Sipos G."/>
            <person name="Plett J."/>
            <person name="Nagy L.G."/>
            <person name="Grigoriev I.V."/>
        </authorList>
    </citation>
    <scope>NUCLEOTIDE SEQUENCE</scope>
    <source>
        <strain evidence="3">CCBAS 213</strain>
    </source>
</reference>
<protein>
    <recommendedName>
        <fullName evidence="2">DUF6533 domain-containing protein</fullName>
    </recommendedName>
</protein>
<dbReference type="AlphaFoldDB" id="A0AA39MZK8"/>
<feature type="transmembrane region" description="Helical" evidence="1">
    <location>
        <begin position="106"/>
        <end position="130"/>
    </location>
</feature>
<keyword evidence="1" id="KW-1133">Transmembrane helix</keyword>
<keyword evidence="1" id="KW-0812">Transmembrane</keyword>
<accession>A0AA39MZK8</accession>
<feature type="transmembrane region" description="Helical" evidence="1">
    <location>
        <begin position="79"/>
        <end position="99"/>
    </location>
</feature>
<organism evidence="3 4">
    <name type="scientific">Armillaria tabescens</name>
    <name type="common">Ringless honey mushroom</name>
    <name type="synonym">Agaricus tabescens</name>
    <dbReference type="NCBI Taxonomy" id="1929756"/>
    <lineage>
        <taxon>Eukaryota</taxon>
        <taxon>Fungi</taxon>
        <taxon>Dikarya</taxon>
        <taxon>Basidiomycota</taxon>
        <taxon>Agaricomycotina</taxon>
        <taxon>Agaricomycetes</taxon>
        <taxon>Agaricomycetidae</taxon>
        <taxon>Agaricales</taxon>
        <taxon>Marasmiineae</taxon>
        <taxon>Physalacriaceae</taxon>
        <taxon>Desarmillaria</taxon>
    </lineage>
</organism>
<comment type="caution">
    <text evidence="3">The sequence shown here is derived from an EMBL/GenBank/DDBJ whole genome shotgun (WGS) entry which is preliminary data.</text>
</comment>
<keyword evidence="1" id="KW-0472">Membrane</keyword>
<evidence type="ECO:0000313" key="4">
    <source>
        <dbReference type="Proteomes" id="UP001175211"/>
    </source>
</evidence>
<feature type="domain" description="DUF6533" evidence="2">
    <location>
        <begin position="2"/>
        <end position="40"/>
    </location>
</feature>
<dbReference type="Pfam" id="PF20151">
    <property type="entry name" value="DUF6533"/>
    <property type="match status" value="1"/>
</dbReference>
<sequence>MSFILWDYVISFDDEVNLFWSSRRSWIKFLFFVNRYLGLILRLWDALSERYELNYSTCGAAARRSSKEILCVFVDPESIIYVTIQLVVIGIILILRVWVITGNQRWILWSFFGLLACTASVSVVLFVLNLRSTEATVIHFVLSLVFEGTIFTAAAYHGIKDWRNRRSLLSSGGDTLQPSPEPIMQLMFQDSVIYFLTALLALPQGVTGPSSRYTRSVGRLPSRGLKKKFYINFFLH</sequence>
<name>A0AA39MZK8_ARMTA</name>
<evidence type="ECO:0000259" key="2">
    <source>
        <dbReference type="Pfam" id="PF20151"/>
    </source>
</evidence>
<proteinExistence type="predicted"/>
<feature type="transmembrane region" description="Helical" evidence="1">
    <location>
        <begin position="136"/>
        <end position="156"/>
    </location>
</feature>
<dbReference type="RefSeq" id="XP_060328097.1">
    <property type="nucleotide sequence ID" value="XM_060483070.1"/>
</dbReference>
<keyword evidence="4" id="KW-1185">Reference proteome</keyword>
<evidence type="ECO:0000313" key="3">
    <source>
        <dbReference type="EMBL" id="KAK0452761.1"/>
    </source>
</evidence>
<dbReference type="InterPro" id="IPR045340">
    <property type="entry name" value="DUF6533"/>
</dbReference>